<keyword evidence="3" id="KW-1185">Reference proteome</keyword>
<comment type="caution">
    <text evidence="2">The sequence shown here is derived from an EMBL/GenBank/DDBJ whole genome shotgun (WGS) entry which is preliminary data.</text>
</comment>
<feature type="chain" id="PRO_5022134445" evidence="1">
    <location>
        <begin position="23"/>
        <end position="255"/>
    </location>
</feature>
<accession>A0A561QHG4</accession>
<sequence length="255" mass="29173">MNVWRGYVLAGFLVLIAAGAHADDPPNFPVNVPTHELFQPEAIFRPGMTPDQVKTLFAGRKPHWKMRESEEFLLRRGWEQSLPNERFIQAIIAREERDDVDHSYLLRFTSPLGHSQLYKVTQSLKRKTGQSGFMKLTDWSDFMLKRFGAPQRMTTLESNISLIYYLGTDHRPLSDGKDRCRRAGSMYSGLELKTDSELAQVLSYIDETGCREILIVSADSGKDGLAESLVVSIVDMKRQAEDTRARWWRKPPPGR</sequence>
<dbReference type="Proteomes" id="UP000320653">
    <property type="component" value="Unassembled WGS sequence"/>
</dbReference>
<reference evidence="2 3" key="1">
    <citation type="submission" date="2019-06" db="EMBL/GenBank/DDBJ databases">
        <title>Sorghum-associated microbial communities from plants grown in Nebraska, USA.</title>
        <authorList>
            <person name="Schachtman D."/>
        </authorList>
    </citation>
    <scope>NUCLEOTIDE SEQUENCE [LARGE SCALE GENOMIC DNA]</scope>
    <source>
        <strain evidence="2 3">1225</strain>
    </source>
</reference>
<keyword evidence="1" id="KW-0732">Signal</keyword>
<protein>
    <submittedName>
        <fullName evidence="2">Uncharacterized protein</fullName>
    </submittedName>
</protein>
<organism evidence="2 3">
    <name type="scientific">Neorhizobium alkalisoli</name>
    <dbReference type="NCBI Taxonomy" id="528178"/>
    <lineage>
        <taxon>Bacteria</taxon>
        <taxon>Pseudomonadati</taxon>
        <taxon>Pseudomonadota</taxon>
        <taxon>Alphaproteobacteria</taxon>
        <taxon>Hyphomicrobiales</taxon>
        <taxon>Rhizobiaceae</taxon>
        <taxon>Rhizobium/Agrobacterium group</taxon>
        <taxon>Neorhizobium</taxon>
    </lineage>
</organism>
<feature type="signal peptide" evidence="1">
    <location>
        <begin position="1"/>
        <end position="22"/>
    </location>
</feature>
<name>A0A561QHG4_9HYPH</name>
<dbReference type="AlphaFoldDB" id="A0A561QHG4"/>
<dbReference type="EMBL" id="VIWP01000007">
    <property type="protein sequence ID" value="TWF49776.1"/>
    <property type="molecule type" value="Genomic_DNA"/>
</dbReference>
<evidence type="ECO:0000313" key="3">
    <source>
        <dbReference type="Proteomes" id="UP000320653"/>
    </source>
</evidence>
<gene>
    <name evidence="2" type="ORF">FHW37_107143</name>
</gene>
<evidence type="ECO:0000313" key="2">
    <source>
        <dbReference type="EMBL" id="TWF49776.1"/>
    </source>
</evidence>
<proteinExistence type="predicted"/>
<dbReference type="RefSeq" id="WP_145641037.1">
    <property type="nucleotide sequence ID" value="NZ_VIWP01000007.1"/>
</dbReference>
<evidence type="ECO:0000256" key="1">
    <source>
        <dbReference type="SAM" id="SignalP"/>
    </source>
</evidence>